<dbReference type="PROSITE" id="PS50054">
    <property type="entry name" value="TYR_PHOSPHATASE_DUAL"/>
    <property type="match status" value="1"/>
</dbReference>
<dbReference type="SUPFAM" id="SSF52799">
    <property type="entry name" value="(Phosphotyrosine protein) phosphatases II"/>
    <property type="match status" value="1"/>
</dbReference>
<proteinExistence type="inferred from homology"/>
<gene>
    <name evidence="6" type="ORF">LSH36_257g01003</name>
</gene>
<dbReference type="GO" id="GO:0005737">
    <property type="term" value="C:cytoplasm"/>
    <property type="evidence" value="ECO:0007669"/>
    <property type="project" value="TreeGrafter"/>
</dbReference>
<comment type="caution">
    <text evidence="6">The sequence shown here is derived from an EMBL/GenBank/DDBJ whole genome shotgun (WGS) entry which is preliminary data.</text>
</comment>
<feature type="domain" description="Tyrosine specific protein phosphatases" evidence="5">
    <location>
        <begin position="83"/>
        <end position="140"/>
    </location>
</feature>
<evidence type="ECO:0000313" key="7">
    <source>
        <dbReference type="Proteomes" id="UP001208570"/>
    </source>
</evidence>
<name>A0AAD9N589_9ANNE</name>
<sequence length="197" mass="22000">MSNTEPPPTDAQTESSGTLFTPVTGSLYLSDYPSINESSLTHSKITFIINCTSDLDHVVFPSLPNIEYARVGVWDMPTEDLSKHFHPICDRIHQISNSGGCTLVHCAKGISRSVSFCLAYLMKYEDLTLRKAFTSLQARRCVIHPNPGFWRQLIELEKELRGVATVKMLVYPQGAKPDVSEKELNSDRPNRVCGTLL</sequence>
<dbReference type="Proteomes" id="UP001208570">
    <property type="component" value="Unassembled WGS sequence"/>
</dbReference>
<dbReference type="InterPro" id="IPR052103">
    <property type="entry name" value="Dual_spec_Phospatases"/>
</dbReference>
<evidence type="ECO:0000256" key="1">
    <source>
        <dbReference type="ARBA" id="ARBA00008601"/>
    </source>
</evidence>
<evidence type="ECO:0000259" key="4">
    <source>
        <dbReference type="PROSITE" id="PS50054"/>
    </source>
</evidence>
<dbReference type="InterPro" id="IPR029021">
    <property type="entry name" value="Prot-tyrosine_phosphatase-like"/>
</dbReference>
<evidence type="ECO:0000256" key="2">
    <source>
        <dbReference type="ARBA" id="ARBA00022801"/>
    </source>
</evidence>
<accession>A0AAD9N589</accession>
<dbReference type="AlphaFoldDB" id="A0AAD9N589"/>
<dbReference type="InterPro" id="IPR020422">
    <property type="entry name" value="TYR_PHOSPHATASE_DUAL_dom"/>
</dbReference>
<evidence type="ECO:0000256" key="3">
    <source>
        <dbReference type="ARBA" id="ARBA00022912"/>
    </source>
</evidence>
<dbReference type="EMBL" id="JAODUP010000257">
    <property type="protein sequence ID" value="KAK2154779.1"/>
    <property type="molecule type" value="Genomic_DNA"/>
</dbReference>
<keyword evidence="7" id="KW-1185">Reference proteome</keyword>
<organism evidence="6 7">
    <name type="scientific">Paralvinella palmiformis</name>
    <dbReference type="NCBI Taxonomy" id="53620"/>
    <lineage>
        <taxon>Eukaryota</taxon>
        <taxon>Metazoa</taxon>
        <taxon>Spiralia</taxon>
        <taxon>Lophotrochozoa</taxon>
        <taxon>Annelida</taxon>
        <taxon>Polychaeta</taxon>
        <taxon>Sedentaria</taxon>
        <taxon>Canalipalpata</taxon>
        <taxon>Terebellida</taxon>
        <taxon>Terebelliformia</taxon>
        <taxon>Alvinellidae</taxon>
        <taxon>Paralvinella</taxon>
    </lineage>
</organism>
<dbReference type="PANTHER" id="PTHR45961:SF6">
    <property type="entry name" value="IP21249P"/>
    <property type="match status" value="1"/>
</dbReference>
<dbReference type="InterPro" id="IPR000340">
    <property type="entry name" value="Dual-sp_phosphatase_cat-dom"/>
</dbReference>
<dbReference type="CDD" id="cd14514">
    <property type="entry name" value="DUSP14-like"/>
    <property type="match status" value="1"/>
</dbReference>
<dbReference type="Gene3D" id="3.90.190.10">
    <property type="entry name" value="Protein tyrosine phosphatase superfamily"/>
    <property type="match status" value="1"/>
</dbReference>
<protein>
    <recommendedName>
        <fullName evidence="8">Protein-tyrosine-phosphatase</fullName>
    </recommendedName>
</protein>
<dbReference type="SMART" id="SM00195">
    <property type="entry name" value="DSPc"/>
    <property type="match status" value="1"/>
</dbReference>
<dbReference type="InterPro" id="IPR000387">
    <property type="entry name" value="Tyr_Pase_dom"/>
</dbReference>
<comment type="similarity">
    <text evidence="1">Belongs to the protein-tyrosine phosphatase family. Non-receptor class dual specificity subfamily.</text>
</comment>
<dbReference type="GO" id="GO:0004721">
    <property type="term" value="F:phosphoprotein phosphatase activity"/>
    <property type="evidence" value="ECO:0007669"/>
    <property type="project" value="UniProtKB-KW"/>
</dbReference>
<evidence type="ECO:0000259" key="5">
    <source>
        <dbReference type="PROSITE" id="PS50056"/>
    </source>
</evidence>
<keyword evidence="2" id="KW-0378">Hydrolase</keyword>
<dbReference type="PANTHER" id="PTHR45961">
    <property type="entry name" value="IP21249P"/>
    <property type="match status" value="1"/>
</dbReference>
<reference evidence="6" key="1">
    <citation type="journal article" date="2023" name="Mol. Biol. Evol.">
        <title>Third-Generation Sequencing Reveals the Adaptive Role of the Epigenome in Three Deep-Sea Polychaetes.</title>
        <authorList>
            <person name="Perez M."/>
            <person name="Aroh O."/>
            <person name="Sun Y."/>
            <person name="Lan Y."/>
            <person name="Juniper S.K."/>
            <person name="Young C.R."/>
            <person name="Angers B."/>
            <person name="Qian P.Y."/>
        </authorList>
    </citation>
    <scope>NUCLEOTIDE SEQUENCE</scope>
    <source>
        <strain evidence="6">P08H-3</strain>
    </source>
</reference>
<evidence type="ECO:0000313" key="6">
    <source>
        <dbReference type="EMBL" id="KAK2154779.1"/>
    </source>
</evidence>
<dbReference type="Pfam" id="PF00782">
    <property type="entry name" value="DSPc"/>
    <property type="match status" value="1"/>
</dbReference>
<dbReference type="PROSITE" id="PS50056">
    <property type="entry name" value="TYR_PHOSPHATASE_2"/>
    <property type="match status" value="1"/>
</dbReference>
<evidence type="ECO:0008006" key="8">
    <source>
        <dbReference type="Google" id="ProtNLM"/>
    </source>
</evidence>
<keyword evidence="3" id="KW-0904">Protein phosphatase</keyword>
<feature type="domain" description="Tyrosine-protein phosphatase" evidence="4">
    <location>
        <begin position="19"/>
        <end position="162"/>
    </location>
</feature>